<dbReference type="OrthoDB" id="9807568at2"/>
<dbReference type="Pfam" id="PF00361">
    <property type="entry name" value="Proton_antipo_M"/>
    <property type="match status" value="1"/>
</dbReference>
<feature type="transmembrane region" description="Helical" evidence="6">
    <location>
        <begin position="113"/>
        <end position="129"/>
    </location>
</feature>
<keyword evidence="3 6" id="KW-1133">Transmembrane helix</keyword>
<evidence type="ECO:0008006" key="11">
    <source>
        <dbReference type="Google" id="ProtNLM"/>
    </source>
</evidence>
<dbReference type="AlphaFoldDB" id="A0A075X0K1"/>
<feature type="domain" description="NADH:quinone oxidoreductase/Mrp antiporter transmembrane" evidence="7">
    <location>
        <begin position="132"/>
        <end position="409"/>
    </location>
</feature>
<feature type="transmembrane region" description="Helical" evidence="6">
    <location>
        <begin position="82"/>
        <end position="101"/>
    </location>
</feature>
<dbReference type="Pfam" id="PF00662">
    <property type="entry name" value="Proton_antipo_N"/>
    <property type="match status" value="1"/>
</dbReference>
<evidence type="ECO:0000256" key="4">
    <source>
        <dbReference type="ARBA" id="ARBA00023136"/>
    </source>
</evidence>
<feature type="transmembrane region" description="Helical" evidence="6">
    <location>
        <begin position="233"/>
        <end position="253"/>
    </location>
</feature>
<keyword evidence="2 5" id="KW-0812">Transmembrane</keyword>
<dbReference type="PaxDb" id="289377-HL41_07360"/>
<keyword evidence="4 6" id="KW-0472">Membrane</keyword>
<dbReference type="GO" id="GO:0012505">
    <property type="term" value="C:endomembrane system"/>
    <property type="evidence" value="ECO:0007669"/>
    <property type="project" value="UniProtKB-SubCell"/>
</dbReference>
<gene>
    <name evidence="9" type="ORF">HL41_07360</name>
</gene>
<protein>
    <recommendedName>
        <fullName evidence="11">NADH:quinone oxidoreductase/Mrp antiporter membrane subunit domain-containing protein</fullName>
    </recommendedName>
</protein>
<feature type="transmembrane region" description="Helical" evidence="6">
    <location>
        <begin position="199"/>
        <end position="221"/>
    </location>
</feature>
<evidence type="ECO:0000259" key="7">
    <source>
        <dbReference type="Pfam" id="PF00361"/>
    </source>
</evidence>
<feature type="transmembrane region" description="Helical" evidence="6">
    <location>
        <begin position="265"/>
        <end position="282"/>
    </location>
</feature>
<reference evidence="9 10" key="1">
    <citation type="journal article" date="2015" name="Genome Announc.">
        <title>Genome Sequence of a Sulfate-Reducing Thermophilic Bacterium, Thermodesulfobacterium commune DSM 2178T (Phylum Thermodesulfobacteria).</title>
        <authorList>
            <person name="Bhatnagar S."/>
            <person name="Badger J.H."/>
            <person name="Madupu R."/>
            <person name="Khouri H.M."/>
            <person name="O'Connor E.M."/>
            <person name="Robb F.T."/>
            <person name="Ward N.L."/>
            <person name="Eisen J.A."/>
        </authorList>
    </citation>
    <scope>NUCLEOTIDE SEQUENCE [LARGE SCALE GENOMIC DNA]</scope>
    <source>
        <strain evidence="9 10">DSM 2178</strain>
    </source>
</reference>
<accession>A0A075X0K1</accession>
<evidence type="ECO:0000256" key="5">
    <source>
        <dbReference type="RuleBase" id="RU000320"/>
    </source>
</evidence>
<dbReference type="PRINTS" id="PR01434">
    <property type="entry name" value="NADHDHGNASE5"/>
</dbReference>
<feature type="domain" description="NADH-Ubiquinone oxidoreductase (complex I) chain 5 N-terminal" evidence="8">
    <location>
        <begin position="71"/>
        <end position="116"/>
    </location>
</feature>
<dbReference type="eggNOG" id="COG1009">
    <property type="taxonomic scope" value="Bacteria"/>
</dbReference>
<evidence type="ECO:0000256" key="3">
    <source>
        <dbReference type="ARBA" id="ARBA00022989"/>
    </source>
</evidence>
<feature type="transmembrane region" description="Helical" evidence="6">
    <location>
        <begin position="6"/>
        <end position="23"/>
    </location>
</feature>
<feature type="transmembrane region" description="Helical" evidence="6">
    <location>
        <begin position="32"/>
        <end position="52"/>
    </location>
</feature>
<evidence type="ECO:0000313" key="10">
    <source>
        <dbReference type="Proteomes" id="UP000028481"/>
    </source>
</evidence>
<evidence type="ECO:0000259" key="8">
    <source>
        <dbReference type="Pfam" id="PF00662"/>
    </source>
</evidence>
<feature type="transmembrane region" description="Helical" evidence="6">
    <location>
        <begin position="362"/>
        <end position="385"/>
    </location>
</feature>
<name>A0A075X0K1_9BACT</name>
<dbReference type="PRINTS" id="PR01435">
    <property type="entry name" value="NPOXDRDTASE5"/>
</dbReference>
<dbReference type="RefSeq" id="WP_038062224.1">
    <property type="nucleotide sequence ID" value="NZ_CP008796.1"/>
</dbReference>
<evidence type="ECO:0000256" key="2">
    <source>
        <dbReference type="ARBA" id="ARBA00022692"/>
    </source>
</evidence>
<comment type="subcellular location">
    <subcellularLocation>
        <location evidence="1">Endomembrane system</location>
        <topology evidence="1">Multi-pass membrane protein</topology>
    </subcellularLocation>
    <subcellularLocation>
        <location evidence="5">Membrane</location>
        <topology evidence="5">Multi-pass membrane protein</topology>
    </subcellularLocation>
</comment>
<dbReference type="InterPro" id="IPR050616">
    <property type="entry name" value="CPA3_Na-H_Antiporter_A"/>
</dbReference>
<dbReference type="KEGG" id="tcm:HL41_07360"/>
<dbReference type="EMBL" id="CP008796">
    <property type="protein sequence ID" value="AIH04517.1"/>
    <property type="molecule type" value="Genomic_DNA"/>
</dbReference>
<dbReference type="InterPro" id="IPR001750">
    <property type="entry name" value="ND/Mrp_TM"/>
</dbReference>
<organism evidence="9 10">
    <name type="scientific">Thermodesulfobacterium commune DSM 2178</name>
    <dbReference type="NCBI Taxonomy" id="289377"/>
    <lineage>
        <taxon>Bacteria</taxon>
        <taxon>Pseudomonadati</taxon>
        <taxon>Thermodesulfobacteriota</taxon>
        <taxon>Thermodesulfobacteria</taxon>
        <taxon>Thermodesulfobacteriales</taxon>
        <taxon>Thermodesulfobacteriaceae</taxon>
        <taxon>Thermodesulfobacterium</taxon>
    </lineage>
</organism>
<dbReference type="STRING" id="289377.HL41_07360"/>
<dbReference type="HOGENOM" id="CLU_007100_9_5_0"/>
<sequence length="587" mass="65600">MFLGFSVGVLFLGALISALFYRINSPKFHGSLAFLTSAVALYFLNLTFFEFIKTGEFSWHLPLFRWIRDFINLELIFKANGLNLFFALFGAYVSVGINLYAIKYMTHEEEGFGRFYAFIQLFIGSYLGLTLSENLFWSYVFFELTGLCSYQLIAFWYQSDLSSFSAKKAFLMTHIAGYGFLLGALVFTLSPDPKVYQDLILAGVLIAVLAKSVQWPLYTWIPYAMNAPTPVSALLHAACLVKCGVYLLFKFYLLLGGFPEFWKNLLIYLGMFSSLMGVLFALKQADVKKLLAYHTVSQIGYMVSGIGLGTSLGLASSLFHTLNHALFKGLLFLVAGILQQATHTRDLSLMGGLASKLPKTTVLYLIGAASISGIPGFNGFVSKWMFYQAAIEANHPLAAALGLFISTLTTLSFIKVLDTAFLGKLDEKNKQLSEKPFYLMITGGIILAIPCVVFGLFPQIAITFLINPALSLLNLREVNISFYQLPTVLIGALFILFLGLGILIYFTWLKPKEIIKETEVFKGGEDEPVFNPTADDFVADIENRLATFYKKADPDQYLLKTCSFIEKLIMKVYTTVKKLEQIWSKPC</sequence>
<dbReference type="PANTHER" id="PTHR43373:SF1">
    <property type="entry name" value="NA(+)_H(+) ANTIPORTER SUBUNIT A"/>
    <property type="match status" value="1"/>
</dbReference>
<feature type="transmembrane region" description="Helical" evidence="6">
    <location>
        <begin position="482"/>
        <end position="506"/>
    </location>
</feature>
<keyword evidence="10" id="KW-1185">Reference proteome</keyword>
<feature type="transmembrane region" description="Helical" evidence="6">
    <location>
        <begin position="169"/>
        <end position="187"/>
    </location>
</feature>
<evidence type="ECO:0000256" key="6">
    <source>
        <dbReference type="SAM" id="Phobius"/>
    </source>
</evidence>
<feature type="transmembrane region" description="Helical" evidence="6">
    <location>
        <begin position="437"/>
        <end position="462"/>
    </location>
</feature>
<dbReference type="GO" id="GO:0016020">
    <property type="term" value="C:membrane"/>
    <property type="evidence" value="ECO:0007669"/>
    <property type="project" value="UniProtKB-SubCell"/>
</dbReference>
<feature type="transmembrane region" description="Helical" evidence="6">
    <location>
        <begin position="397"/>
        <end position="417"/>
    </location>
</feature>
<proteinExistence type="predicted"/>
<dbReference type="Proteomes" id="UP000028481">
    <property type="component" value="Chromosome"/>
</dbReference>
<feature type="transmembrane region" description="Helical" evidence="6">
    <location>
        <begin position="135"/>
        <end position="157"/>
    </location>
</feature>
<dbReference type="InterPro" id="IPR001516">
    <property type="entry name" value="Proton_antipo_N"/>
</dbReference>
<evidence type="ECO:0000313" key="9">
    <source>
        <dbReference type="EMBL" id="AIH04517.1"/>
    </source>
</evidence>
<evidence type="ECO:0000256" key="1">
    <source>
        <dbReference type="ARBA" id="ARBA00004127"/>
    </source>
</evidence>
<dbReference type="PANTHER" id="PTHR43373">
    <property type="entry name" value="NA(+)/H(+) ANTIPORTER SUBUNIT"/>
    <property type="match status" value="1"/>
</dbReference>
<feature type="transmembrane region" description="Helical" evidence="6">
    <location>
        <begin position="302"/>
        <end position="319"/>
    </location>
</feature>